<keyword evidence="2" id="KW-1185">Reference proteome</keyword>
<reference evidence="1" key="1">
    <citation type="journal article" date="2014" name="Genome Announc.">
        <title>Draft Genome Sequence of Clostridium straminisolvens Strain JCM 21531T, Isolated from a Cellulose-Degrading Bacterial Community.</title>
        <authorList>
            <person name="Yuki M."/>
            <person name="Oshima K."/>
            <person name="Suda W."/>
            <person name="Sakamoto M."/>
            <person name="Kitamura K."/>
            <person name="Iida T."/>
            <person name="Hattori M."/>
            <person name="Ohkuma M."/>
        </authorList>
    </citation>
    <scope>NUCLEOTIDE SEQUENCE [LARGE SCALE GENOMIC DNA]</scope>
    <source>
        <strain evidence="1">JCM 21531</strain>
    </source>
</reference>
<gene>
    <name evidence="1" type="ORF">JCM21531_2704</name>
</gene>
<organism evidence="1 2">
    <name type="scientific">Acetivibrio straminisolvens JCM 21531</name>
    <dbReference type="NCBI Taxonomy" id="1294263"/>
    <lineage>
        <taxon>Bacteria</taxon>
        <taxon>Bacillati</taxon>
        <taxon>Bacillota</taxon>
        <taxon>Clostridia</taxon>
        <taxon>Eubacteriales</taxon>
        <taxon>Oscillospiraceae</taxon>
        <taxon>Acetivibrio</taxon>
    </lineage>
</organism>
<sequence length="38" mass="4386">MSKVLKERIENIEKIAKSIYKMTVKSEYISKNAVRGSL</sequence>
<protein>
    <submittedName>
        <fullName evidence="1">Dihydroorotate dehydrogenase electron transfer subunit</fullName>
    </submittedName>
</protein>
<dbReference type="EMBL" id="BAVR01000032">
    <property type="protein sequence ID" value="GAE89200.1"/>
    <property type="molecule type" value="Genomic_DNA"/>
</dbReference>
<dbReference type="AlphaFoldDB" id="W4V717"/>
<proteinExistence type="predicted"/>
<dbReference type="Proteomes" id="UP000019109">
    <property type="component" value="Unassembled WGS sequence"/>
</dbReference>
<evidence type="ECO:0000313" key="1">
    <source>
        <dbReference type="EMBL" id="GAE89200.1"/>
    </source>
</evidence>
<dbReference type="STRING" id="1294263.JCM21531_2704"/>
<evidence type="ECO:0000313" key="2">
    <source>
        <dbReference type="Proteomes" id="UP000019109"/>
    </source>
</evidence>
<name>W4V717_9FIRM</name>
<accession>W4V717</accession>
<comment type="caution">
    <text evidence="1">The sequence shown here is derived from an EMBL/GenBank/DDBJ whole genome shotgun (WGS) entry which is preliminary data.</text>
</comment>